<evidence type="ECO:0000256" key="5">
    <source>
        <dbReference type="PROSITE-ProRule" id="PRU00169"/>
    </source>
</evidence>
<dbReference type="PANTHER" id="PTHR48111:SF4">
    <property type="entry name" value="DNA-BINDING DUAL TRANSCRIPTIONAL REGULATOR OMPR"/>
    <property type="match status" value="1"/>
</dbReference>
<keyword evidence="3 6" id="KW-0238">DNA-binding</keyword>
<dbReference type="InterPro" id="IPR039420">
    <property type="entry name" value="WalR-like"/>
</dbReference>
<dbReference type="InterPro" id="IPR016032">
    <property type="entry name" value="Sig_transdc_resp-reg_C-effctor"/>
</dbReference>
<dbReference type="SUPFAM" id="SSF46894">
    <property type="entry name" value="C-terminal effector domain of the bipartite response regulators"/>
    <property type="match status" value="1"/>
</dbReference>
<proteinExistence type="predicted"/>
<dbReference type="SUPFAM" id="SSF52172">
    <property type="entry name" value="CheY-like"/>
    <property type="match status" value="1"/>
</dbReference>
<keyword evidence="1 5" id="KW-0597">Phosphoprotein</keyword>
<name>A0ABP9JAY1_9MICO</name>
<dbReference type="PROSITE" id="PS50110">
    <property type="entry name" value="RESPONSE_REGULATORY"/>
    <property type="match status" value="1"/>
</dbReference>
<dbReference type="SMART" id="SM00862">
    <property type="entry name" value="Trans_reg_C"/>
    <property type="match status" value="1"/>
</dbReference>
<evidence type="ECO:0000256" key="2">
    <source>
        <dbReference type="ARBA" id="ARBA00023015"/>
    </source>
</evidence>
<evidence type="ECO:0000313" key="10">
    <source>
        <dbReference type="Proteomes" id="UP001500427"/>
    </source>
</evidence>
<feature type="domain" description="OmpR/PhoB-type" evidence="8">
    <location>
        <begin position="144"/>
        <end position="238"/>
    </location>
</feature>
<evidence type="ECO:0000256" key="4">
    <source>
        <dbReference type="ARBA" id="ARBA00023163"/>
    </source>
</evidence>
<evidence type="ECO:0000256" key="1">
    <source>
        <dbReference type="ARBA" id="ARBA00022553"/>
    </source>
</evidence>
<evidence type="ECO:0000256" key="6">
    <source>
        <dbReference type="PROSITE-ProRule" id="PRU01091"/>
    </source>
</evidence>
<dbReference type="InterPro" id="IPR001789">
    <property type="entry name" value="Sig_transdc_resp-reg_receiver"/>
</dbReference>
<dbReference type="Proteomes" id="UP001500427">
    <property type="component" value="Unassembled WGS sequence"/>
</dbReference>
<reference evidence="10" key="1">
    <citation type="journal article" date="2019" name="Int. J. Syst. Evol. Microbiol.">
        <title>The Global Catalogue of Microorganisms (GCM) 10K type strain sequencing project: providing services to taxonomists for standard genome sequencing and annotation.</title>
        <authorList>
            <consortium name="The Broad Institute Genomics Platform"/>
            <consortium name="The Broad Institute Genome Sequencing Center for Infectious Disease"/>
            <person name="Wu L."/>
            <person name="Ma J."/>
        </authorList>
    </citation>
    <scope>NUCLEOTIDE SEQUENCE [LARGE SCALE GENOMIC DNA]</scope>
    <source>
        <strain evidence="10">JCM 17687</strain>
    </source>
</reference>
<accession>A0ABP9JAY1</accession>
<dbReference type="Pfam" id="PF00072">
    <property type="entry name" value="Response_reg"/>
    <property type="match status" value="1"/>
</dbReference>
<protein>
    <submittedName>
        <fullName evidence="9">Response regulator transcription factor</fullName>
    </submittedName>
</protein>
<dbReference type="InterPro" id="IPR011006">
    <property type="entry name" value="CheY-like_superfamily"/>
</dbReference>
<evidence type="ECO:0000259" key="8">
    <source>
        <dbReference type="PROSITE" id="PS51755"/>
    </source>
</evidence>
<keyword evidence="2" id="KW-0805">Transcription regulation</keyword>
<dbReference type="RefSeq" id="WP_345507092.1">
    <property type="nucleotide sequence ID" value="NZ_BAABIW010000011.1"/>
</dbReference>
<organism evidence="9 10">
    <name type="scientific">Terrabacter aeriphilus</name>
    <dbReference type="NCBI Taxonomy" id="515662"/>
    <lineage>
        <taxon>Bacteria</taxon>
        <taxon>Bacillati</taxon>
        <taxon>Actinomycetota</taxon>
        <taxon>Actinomycetes</taxon>
        <taxon>Micrococcales</taxon>
        <taxon>Intrasporangiaceae</taxon>
        <taxon>Terrabacter</taxon>
    </lineage>
</organism>
<dbReference type="SMART" id="SM00448">
    <property type="entry name" value="REC"/>
    <property type="match status" value="1"/>
</dbReference>
<dbReference type="Pfam" id="PF00486">
    <property type="entry name" value="Trans_reg_C"/>
    <property type="match status" value="1"/>
</dbReference>
<dbReference type="Gene3D" id="1.10.10.10">
    <property type="entry name" value="Winged helix-like DNA-binding domain superfamily/Winged helix DNA-binding domain"/>
    <property type="match status" value="1"/>
</dbReference>
<dbReference type="PANTHER" id="PTHR48111">
    <property type="entry name" value="REGULATOR OF RPOS"/>
    <property type="match status" value="1"/>
</dbReference>
<dbReference type="Gene3D" id="3.40.50.2300">
    <property type="match status" value="1"/>
</dbReference>
<dbReference type="InterPro" id="IPR036388">
    <property type="entry name" value="WH-like_DNA-bd_sf"/>
</dbReference>
<keyword evidence="10" id="KW-1185">Reference proteome</keyword>
<feature type="domain" description="Response regulatory" evidence="7">
    <location>
        <begin position="17"/>
        <end position="130"/>
    </location>
</feature>
<dbReference type="CDD" id="cd00383">
    <property type="entry name" value="trans_reg_C"/>
    <property type="match status" value="1"/>
</dbReference>
<dbReference type="Gene3D" id="6.10.250.690">
    <property type="match status" value="1"/>
</dbReference>
<keyword evidence="4" id="KW-0804">Transcription</keyword>
<dbReference type="CDD" id="cd17574">
    <property type="entry name" value="REC_OmpR"/>
    <property type="match status" value="1"/>
</dbReference>
<gene>
    <name evidence="9" type="ORF">GCM10023258_17610</name>
</gene>
<sequence>MNQGYAAPSPSATAPTTVLVVEDDPTINGALTDRLVAEGFRVVQAFDGPGAVVAHGEHAPDLVVLDLMLPGFDGLEVCRRLHAERPVPVLMLTARADETDLLVGLGVGADDYVTKPFRMREVVARIRALLRRVDRARELAEARPPVLALGDLSVDRGARRVELDGETVHLTPLEFDLLVALASTPGDVRARDELMREVWGWADAGGTRTLDSHVKSLRSKVGSTRVRTVHGVGYALEVNPTDTPDRPDAPLGER</sequence>
<comment type="caution">
    <text evidence="9">The sequence shown here is derived from an EMBL/GenBank/DDBJ whole genome shotgun (WGS) entry which is preliminary data.</text>
</comment>
<evidence type="ECO:0000259" key="7">
    <source>
        <dbReference type="PROSITE" id="PS50110"/>
    </source>
</evidence>
<feature type="modified residue" description="4-aspartylphosphate" evidence="5">
    <location>
        <position position="66"/>
    </location>
</feature>
<dbReference type="EMBL" id="BAABIW010000011">
    <property type="protein sequence ID" value="GAA5025054.1"/>
    <property type="molecule type" value="Genomic_DNA"/>
</dbReference>
<feature type="DNA-binding region" description="OmpR/PhoB-type" evidence="6">
    <location>
        <begin position="144"/>
        <end position="238"/>
    </location>
</feature>
<dbReference type="InterPro" id="IPR001867">
    <property type="entry name" value="OmpR/PhoB-type_DNA-bd"/>
</dbReference>
<evidence type="ECO:0000313" key="9">
    <source>
        <dbReference type="EMBL" id="GAA5025054.1"/>
    </source>
</evidence>
<dbReference type="PROSITE" id="PS51755">
    <property type="entry name" value="OMPR_PHOB"/>
    <property type="match status" value="1"/>
</dbReference>
<evidence type="ECO:0000256" key="3">
    <source>
        <dbReference type="ARBA" id="ARBA00023125"/>
    </source>
</evidence>